<dbReference type="EMBL" id="CP146275">
    <property type="protein sequence ID" value="WWT34556.1"/>
    <property type="molecule type" value="Genomic_DNA"/>
</dbReference>
<gene>
    <name evidence="1" type="ORF">V6617_08855</name>
</gene>
<dbReference type="RefSeq" id="WP_338610526.1">
    <property type="nucleotide sequence ID" value="NZ_CP146275.1"/>
</dbReference>
<reference evidence="1 2" key="1">
    <citation type="submission" date="2024-02" db="EMBL/GenBank/DDBJ databases">
        <title>Complete genome sequence of Pelagibacterium nitratireducens ZH15.</title>
        <authorList>
            <person name="Zhao L.H."/>
        </authorList>
    </citation>
    <scope>NUCLEOTIDE SEQUENCE [LARGE SCALE GENOMIC DNA]</scope>
    <source>
        <strain evidence="1 2">ZH15</strain>
    </source>
</reference>
<evidence type="ECO:0000313" key="2">
    <source>
        <dbReference type="Proteomes" id="UP001369958"/>
    </source>
</evidence>
<evidence type="ECO:0000313" key="1">
    <source>
        <dbReference type="EMBL" id="WWT34556.1"/>
    </source>
</evidence>
<protein>
    <submittedName>
        <fullName evidence="1">Uncharacterized protein</fullName>
    </submittedName>
</protein>
<name>A0ABZ2I7R2_9HYPH</name>
<dbReference type="Proteomes" id="UP001369958">
    <property type="component" value="Chromosome"/>
</dbReference>
<proteinExistence type="predicted"/>
<keyword evidence="2" id="KW-1185">Reference proteome</keyword>
<organism evidence="1 2">
    <name type="scientific">Pelagibacterium nitratireducens</name>
    <dbReference type="NCBI Taxonomy" id="1046114"/>
    <lineage>
        <taxon>Bacteria</taxon>
        <taxon>Pseudomonadati</taxon>
        <taxon>Pseudomonadota</taxon>
        <taxon>Alphaproteobacteria</taxon>
        <taxon>Hyphomicrobiales</taxon>
        <taxon>Devosiaceae</taxon>
        <taxon>Pelagibacterium</taxon>
    </lineage>
</organism>
<sequence>MKITWFADMTFRVQIAGRIIVTHVEGAPEGIDRTELIAGAQTVISAQSSDLAQFDAKEWRPRRRPRLIDEDEGDEGLDLYRFGARSLVAYSVDEGLLVLEDAGVGAQWNGFADNGVIVLAGSGAQCAAHGTALLDIARPRLIALAVDDGEIDIAFDALVPNLGQTSLIVLEPRLAVEV</sequence>
<accession>A0ABZ2I7R2</accession>